<dbReference type="RefSeq" id="WP_183154272.1">
    <property type="nucleotide sequence ID" value="NZ_PENI01000002.1"/>
</dbReference>
<dbReference type="EMBL" id="PENI01000002">
    <property type="protein sequence ID" value="RMB87312.1"/>
    <property type="molecule type" value="Genomic_DNA"/>
</dbReference>
<proteinExistence type="predicted"/>
<feature type="region of interest" description="Disordered" evidence="1">
    <location>
        <begin position="1"/>
        <end position="24"/>
    </location>
</feature>
<organism evidence="2 3">
    <name type="scientific">Streptomyces shenzhenensis</name>
    <dbReference type="NCBI Taxonomy" id="943815"/>
    <lineage>
        <taxon>Bacteria</taxon>
        <taxon>Bacillati</taxon>
        <taxon>Actinomycetota</taxon>
        <taxon>Actinomycetes</taxon>
        <taxon>Kitasatosporales</taxon>
        <taxon>Streptomycetaceae</taxon>
        <taxon>Streptomyces</taxon>
    </lineage>
</organism>
<feature type="compositionally biased region" description="Basic and acidic residues" evidence="1">
    <location>
        <begin position="11"/>
        <end position="24"/>
    </location>
</feature>
<evidence type="ECO:0000313" key="3">
    <source>
        <dbReference type="Proteomes" id="UP000270471"/>
    </source>
</evidence>
<evidence type="ECO:0000313" key="2">
    <source>
        <dbReference type="EMBL" id="RMB87312.1"/>
    </source>
</evidence>
<accession>A0A3M0IFJ5</accession>
<sequence length="60" mass="7119">MDLQVNKPARRFYERQPRHPGAAEHQRLRARAHALRHVQANYRSAIRRLFAETTETGREP</sequence>
<dbReference type="Proteomes" id="UP000270471">
    <property type="component" value="Unassembled WGS sequence"/>
</dbReference>
<name>A0A3M0IFJ5_9ACTN</name>
<keyword evidence="3" id="KW-1185">Reference proteome</keyword>
<comment type="caution">
    <text evidence="2">The sequence shown here is derived from an EMBL/GenBank/DDBJ whole genome shotgun (WGS) entry which is preliminary data.</text>
</comment>
<protein>
    <submittedName>
        <fullName evidence="2">Uncharacterized protein</fullName>
    </submittedName>
</protein>
<dbReference type="AlphaFoldDB" id="A0A3M0IFJ5"/>
<gene>
    <name evidence="2" type="ORF">CTZ28_05215</name>
</gene>
<reference evidence="2 3" key="1">
    <citation type="submission" date="2017-11" db="EMBL/GenBank/DDBJ databases">
        <title>Draft genome of actinobacteria isolated from guarana (Paullinia cupana (Mart.) Ducke.</title>
        <authorList>
            <person name="Siqueira K.A."/>
            <person name="Liotti R.G."/>
            <person name="Mendes T.A.O."/>
            <person name="Soares M.A."/>
        </authorList>
    </citation>
    <scope>NUCLEOTIDE SEQUENCE [LARGE SCALE GENOMIC DNA]</scope>
    <source>
        <strain evidence="2 3">193</strain>
    </source>
</reference>
<evidence type="ECO:0000256" key="1">
    <source>
        <dbReference type="SAM" id="MobiDB-lite"/>
    </source>
</evidence>